<evidence type="ECO:0000256" key="5">
    <source>
        <dbReference type="ARBA" id="ARBA00023034"/>
    </source>
</evidence>
<keyword evidence="3" id="KW-0812">Transmembrane</keyword>
<dbReference type="EMBL" id="JADWDC010000002">
    <property type="protein sequence ID" value="MCC0175544.1"/>
    <property type="molecule type" value="Genomic_DNA"/>
</dbReference>
<evidence type="ECO:0000256" key="2">
    <source>
        <dbReference type="ARBA" id="ARBA00022679"/>
    </source>
</evidence>
<dbReference type="GO" id="GO:0008146">
    <property type="term" value="F:sulfotransferase activity"/>
    <property type="evidence" value="ECO:0007669"/>
    <property type="project" value="InterPro"/>
</dbReference>
<keyword evidence="5" id="KW-0333">Golgi apparatus</keyword>
<evidence type="ECO:0000256" key="7">
    <source>
        <dbReference type="ARBA" id="ARBA00023180"/>
    </source>
</evidence>
<accession>A0A964FF85</accession>
<reference evidence="8" key="1">
    <citation type="journal article" date="2021" name="Antonie Van Leeuwenhoek">
        <title>Draft genome and description of Waterburya agarophytonicola gen. nov. sp. nov. (Pleurocapsales, Cyanobacteria): a seaweed symbiont.</title>
        <authorList>
            <person name="Bonthond G."/>
            <person name="Shalygin S."/>
            <person name="Bayer T."/>
            <person name="Weinberger F."/>
        </authorList>
    </citation>
    <scope>NUCLEOTIDE SEQUENCE</scope>
    <source>
        <strain evidence="8">KI4</strain>
    </source>
</reference>
<comment type="subcellular location">
    <subcellularLocation>
        <location evidence="1">Golgi apparatus membrane</location>
        <topology evidence="1">Single-pass type II membrane protein</topology>
    </subcellularLocation>
</comment>
<keyword evidence="9" id="KW-1185">Reference proteome</keyword>
<gene>
    <name evidence="8" type="ORF">I4641_00935</name>
</gene>
<dbReference type="InterPro" id="IPR018011">
    <property type="entry name" value="Carb_sulfotrans_8-10"/>
</dbReference>
<evidence type="ECO:0000313" key="9">
    <source>
        <dbReference type="Proteomes" id="UP000729733"/>
    </source>
</evidence>
<keyword evidence="4" id="KW-1133">Transmembrane helix</keyword>
<dbReference type="InterPro" id="IPR005331">
    <property type="entry name" value="Sulfotransferase"/>
</dbReference>
<dbReference type="PANTHER" id="PTHR12137">
    <property type="entry name" value="CARBOHYDRATE SULFOTRANSFERASE"/>
    <property type="match status" value="1"/>
</dbReference>
<dbReference type="RefSeq" id="WP_229638549.1">
    <property type="nucleotide sequence ID" value="NZ_JADWDC010000002.1"/>
</dbReference>
<evidence type="ECO:0000256" key="4">
    <source>
        <dbReference type="ARBA" id="ARBA00022989"/>
    </source>
</evidence>
<name>A0A964FF85_9CYAN</name>
<keyword evidence="2" id="KW-0808">Transferase</keyword>
<evidence type="ECO:0000256" key="1">
    <source>
        <dbReference type="ARBA" id="ARBA00004323"/>
    </source>
</evidence>
<proteinExistence type="predicted"/>
<sequence>MIICKSPKVILVEIPGAKCEAIFNLFAPYVQKEWQGESVSTNQRYFRFSESLLNRLEIDPKDYYKVVGVRNPYTRLIDIYQNYYKSPEAGVQKNFGNNLRFYLARHTGLNPFPSQEFHHMFPEGDFKSFVEFMDYILTKFRLDISRKYIGAADQYSYIENDSWLKFEFIASFETLKLDVADLSQEFNLEIVDTFSSIEEQNELEQGNLLEYYDEETLKVVNRLFVRDFVYFGYKQLSVFDLNCKKELEALILQTK</sequence>
<dbReference type="GO" id="GO:0016020">
    <property type="term" value="C:membrane"/>
    <property type="evidence" value="ECO:0007669"/>
    <property type="project" value="InterPro"/>
</dbReference>
<dbReference type="Pfam" id="PF03567">
    <property type="entry name" value="Sulfotransfer_2"/>
    <property type="match status" value="1"/>
</dbReference>
<organism evidence="8 9">
    <name type="scientific">Waterburya agarophytonicola KI4</name>
    <dbReference type="NCBI Taxonomy" id="2874699"/>
    <lineage>
        <taxon>Bacteria</taxon>
        <taxon>Bacillati</taxon>
        <taxon>Cyanobacteriota</taxon>
        <taxon>Cyanophyceae</taxon>
        <taxon>Pleurocapsales</taxon>
        <taxon>Hyellaceae</taxon>
        <taxon>Waterburya</taxon>
        <taxon>Waterburya agarophytonicola</taxon>
    </lineage>
</organism>
<dbReference type="PANTHER" id="PTHR12137:SF54">
    <property type="entry name" value="CARBOHYDRATE SULFOTRANSFERASE"/>
    <property type="match status" value="1"/>
</dbReference>
<keyword evidence="7" id="KW-0325">Glycoprotein</keyword>
<dbReference type="AlphaFoldDB" id="A0A964FF85"/>
<dbReference type="Proteomes" id="UP000729733">
    <property type="component" value="Unassembled WGS sequence"/>
</dbReference>
<evidence type="ECO:0000256" key="6">
    <source>
        <dbReference type="ARBA" id="ARBA00023136"/>
    </source>
</evidence>
<dbReference type="GO" id="GO:0016051">
    <property type="term" value="P:carbohydrate biosynthetic process"/>
    <property type="evidence" value="ECO:0007669"/>
    <property type="project" value="InterPro"/>
</dbReference>
<keyword evidence="6" id="KW-0472">Membrane</keyword>
<evidence type="ECO:0000256" key="3">
    <source>
        <dbReference type="ARBA" id="ARBA00022692"/>
    </source>
</evidence>
<protein>
    <submittedName>
        <fullName evidence="8">Sulfotransferase family 2 domain-containing protein</fullName>
    </submittedName>
</protein>
<comment type="caution">
    <text evidence="8">The sequence shown here is derived from an EMBL/GenBank/DDBJ whole genome shotgun (WGS) entry which is preliminary data.</text>
</comment>
<evidence type="ECO:0000313" key="8">
    <source>
        <dbReference type="EMBL" id="MCC0175544.1"/>
    </source>
</evidence>